<organism evidence="4 5">
    <name type="scientific">Phaseolus coccineus</name>
    <name type="common">Scarlet runner bean</name>
    <name type="synonym">Phaseolus multiflorus</name>
    <dbReference type="NCBI Taxonomy" id="3886"/>
    <lineage>
        <taxon>Eukaryota</taxon>
        <taxon>Viridiplantae</taxon>
        <taxon>Streptophyta</taxon>
        <taxon>Embryophyta</taxon>
        <taxon>Tracheophyta</taxon>
        <taxon>Spermatophyta</taxon>
        <taxon>Magnoliopsida</taxon>
        <taxon>eudicotyledons</taxon>
        <taxon>Gunneridae</taxon>
        <taxon>Pentapetalae</taxon>
        <taxon>rosids</taxon>
        <taxon>fabids</taxon>
        <taxon>Fabales</taxon>
        <taxon>Fabaceae</taxon>
        <taxon>Papilionoideae</taxon>
        <taxon>50 kb inversion clade</taxon>
        <taxon>NPAAA clade</taxon>
        <taxon>indigoferoid/millettioid clade</taxon>
        <taxon>Phaseoleae</taxon>
        <taxon>Phaseolus</taxon>
    </lineage>
</organism>
<evidence type="ECO:0000256" key="2">
    <source>
        <dbReference type="ARBA" id="ARBA00022676"/>
    </source>
</evidence>
<protein>
    <submittedName>
        <fullName evidence="4">Uncharacterized protein</fullName>
    </submittedName>
</protein>
<dbReference type="CDD" id="cd03784">
    <property type="entry name" value="GT1_Gtf-like"/>
    <property type="match status" value="1"/>
</dbReference>
<dbReference type="AlphaFoldDB" id="A0AAN9NFR3"/>
<dbReference type="GO" id="GO:0080044">
    <property type="term" value="F:quercetin 7-O-glucosyltransferase activity"/>
    <property type="evidence" value="ECO:0007669"/>
    <property type="project" value="TreeGrafter"/>
</dbReference>
<dbReference type="FunFam" id="3.40.50.2000:FF:000152">
    <property type="entry name" value="Glycosyltransferase"/>
    <property type="match status" value="1"/>
</dbReference>
<keyword evidence="5" id="KW-1185">Reference proteome</keyword>
<keyword evidence="3" id="KW-0808">Transferase</keyword>
<evidence type="ECO:0000313" key="4">
    <source>
        <dbReference type="EMBL" id="KAK7372136.1"/>
    </source>
</evidence>
<sequence>MHNSGSGGGSGGVCHLVAMPFPGRGHINPMMNLCKILASRRPKEILITFVVTEEWLGFIGSDPKPEAIRLAAIPNVVPNERHKAANFPVFYEAVMTNMEAPFDRLLDRLEPPPTAILGCVELRWPIALANRRNIPVAAFWTMSASFYSMLHHLDVFAQQRRLNVDKDTLDGQVENIPGISSAHLADLRTVLHENDQRVLQLALECISKVPKANYLLLTTVHELEAETIESLKAIFPFPIYPIGPAIPYLELEENPSSVNNDHNPDYLKWLDSQPPESVLYISLGSFLSVSSGQMDQIVEALNSSNVRYLWVARADASWLKDKCGDKGMVVPWCDQLKVLSHSSVGGFWSHCGWNSTLEALFAGVPMLTFPLFLDQVPNSSQIVDEWRNGCKVEQEKLDSEEILAKEKIEKMVKRFMDLESQEGKQIRDRASEIRAMCLKAIGTGGSSNGNLDAFIRDISEN</sequence>
<dbReference type="Gene3D" id="3.40.50.2000">
    <property type="entry name" value="Glycogen Phosphorylase B"/>
    <property type="match status" value="2"/>
</dbReference>
<dbReference type="GO" id="GO:0080043">
    <property type="term" value="F:quercetin 3-O-glucosyltransferase activity"/>
    <property type="evidence" value="ECO:0007669"/>
    <property type="project" value="TreeGrafter"/>
</dbReference>
<dbReference type="FunFam" id="3.40.50.2000:FF:000138">
    <property type="entry name" value="Glycosyltransferase"/>
    <property type="match status" value="1"/>
</dbReference>
<accession>A0AAN9NFR3</accession>
<dbReference type="EMBL" id="JAYMYR010000003">
    <property type="protein sequence ID" value="KAK7372136.1"/>
    <property type="molecule type" value="Genomic_DNA"/>
</dbReference>
<gene>
    <name evidence="4" type="ORF">VNO80_05506</name>
</gene>
<evidence type="ECO:0000256" key="1">
    <source>
        <dbReference type="ARBA" id="ARBA00009995"/>
    </source>
</evidence>
<dbReference type="InterPro" id="IPR002213">
    <property type="entry name" value="UDP_glucos_trans"/>
</dbReference>
<dbReference type="Proteomes" id="UP001374584">
    <property type="component" value="Unassembled WGS sequence"/>
</dbReference>
<evidence type="ECO:0000256" key="3">
    <source>
        <dbReference type="ARBA" id="ARBA00022679"/>
    </source>
</evidence>
<reference evidence="4 5" key="1">
    <citation type="submission" date="2024-01" db="EMBL/GenBank/DDBJ databases">
        <title>The genomes of 5 underutilized Papilionoideae crops provide insights into root nodulation and disease resistanc.</title>
        <authorList>
            <person name="Jiang F."/>
        </authorList>
    </citation>
    <scope>NUCLEOTIDE SEQUENCE [LARGE SCALE GENOMIC DNA]</scope>
    <source>
        <strain evidence="4">JINMINGXINNONG_FW02</strain>
        <tissue evidence="4">Leaves</tissue>
    </source>
</reference>
<keyword evidence="2" id="KW-0328">Glycosyltransferase</keyword>
<evidence type="ECO:0000313" key="5">
    <source>
        <dbReference type="Proteomes" id="UP001374584"/>
    </source>
</evidence>
<comment type="similarity">
    <text evidence="1">Belongs to the UDP-glycosyltransferase family.</text>
</comment>
<dbReference type="SUPFAM" id="SSF53756">
    <property type="entry name" value="UDP-Glycosyltransferase/glycogen phosphorylase"/>
    <property type="match status" value="1"/>
</dbReference>
<proteinExistence type="inferred from homology"/>
<name>A0AAN9NFR3_PHACN</name>
<dbReference type="Pfam" id="PF00201">
    <property type="entry name" value="UDPGT"/>
    <property type="match status" value="1"/>
</dbReference>
<dbReference type="PANTHER" id="PTHR11926">
    <property type="entry name" value="GLUCOSYL/GLUCURONOSYL TRANSFERASES"/>
    <property type="match status" value="1"/>
</dbReference>
<comment type="caution">
    <text evidence="4">The sequence shown here is derived from an EMBL/GenBank/DDBJ whole genome shotgun (WGS) entry which is preliminary data.</text>
</comment>
<dbReference type="PANTHER" id="PTHR11926:SF774">
    <property type="entry name" value="UDP-GLYCOSYLTRANSFERASE 85A1-RELATED"/>
    <property type="match status" value="1"/>
</dbReference>